<evidence type="ECO:0000256" key="7">
    <source>
        <dbReference type="ARBA" id="ARBA00024298"/>
    </source>
</evidence>
<accession>A0A1Q2SLQ9</accession>
<dbReference type="PIRSF" id="PIRSF000857">
    <property type="entry name" value="PAPS_reductase"/>
    <property type="match status" value="1"/>
</dbReference>
<sequence>MDSLTREDLLASKVEMVSSLLISIEGNYIPTCFACSFGVEDIVLADLICKHAPRIEIFTLDTGRLPQETYDVMQKIKDRYDREIILYFPEPQAVEAYAREYGPNGFYKSTMLRKECCYIRKVEPLRRALSGKKAWISGVRREQSITRKELSLSEWDKEYGLQKFNPLIDWSEDDVWSYIRQFGLPYNALHDKGYASIGCAPCTRAITVGEDIRAGRWWWEDAITKECGLHTKNYSQGRLKAKSAV</sequence>
<evidence type="ECO:0000256" key="2">
    <source>
        <dbReference type="ARBA" id="ARBA00022490"/>
    </source>
</evidence>
<feature type="active site" description="Nucleophile; cysteine thiosulfonate intermediate" evidence="14">
    <location>
        <position position="227"/>
    </location>
</feature>
<keyword evidence="4 14" id="KW-0560">Oxidoreductase</keyword>
<feature type="domain" description="Phosphoadenosine phosphosulphate reductase" evidence="15">
    <location>
        <begin position="32"/>
        <end position="205"/>
    </location>
</feature>
<dbReference type="RefSeq" id="WP_096526645.1">
    <property type="nucleotide sequence ID" value="NZ_AP014836.1"/>
</dbReference>
<comment type="catalytic activity">
    <reaction evidence="13 14">
        <text>[thioredoxin]-disulfide + sulfite + AMP + 2 H(+) = adenosine 5'-phosphosulfate + [thioredoxin]-dithiol</text>
        <dbReference type="Rhea" id="RHEA:21976"/>
        <dbReference type="Rhea" id="RHEA-COMP:10698"/>
        <dbReference type="Rhea" id="RHEA-COMP:10700"/>
        <dbReference type="ChEBI" id="CHEBI:15378"/>
        <dbReference type="ChEBI" id="CHEBI:17359"/>
        <dbReference type="ChEBI" id="CHEBI:29950"/>
        <dbReference type="ChEBI" id="CHEBI:50058"/>
        <dbReference type="ChEBI" id="CHEBI:58243"/>
        <dbReference type="ChEBI" id="CHEBI:456215"/>
        <dbReference type="EC" id="1.8.4.10"/>
    </reaction>
</comment>
<dbReference type="InterPro" id="IPR011798">
    <property type="entry name" value="APS_reductase"/>
</dbReference>
<dbReference type="NCBIfam" id="NF002537">
    <property type="entry name" value="PRK02090.1"/>
    <property type="match status" value="1"/>
</dbReference>
<dbReference type="GO" id="GO:0070814">
    <property type="term" value="P:hydrogen sulfide biosynthetic process"/>
    <property type="evidence" value="ECO:0007669"/>
    <property type="project" value="UniProtKB-UniRule"/>
</dbReference>
<dbReference type="GO" id="GO:0043866">
    <property type="term" value="F:adenylyl-sulfate reductase (thioredoxin) activity"/>
    <property type="evidence" value="ECO:0007669"/>
    <property type="project" value="UniProtKB-EC"/>
</dbReference>
<organism evidence="16 17">
    <name type="scientific">Candidatus Nitrosoglobus terrae</name>
    <dbReference type="NCBI Taxonomy" id="1630141"/>
    <lineage>
        <taxon>Bacteria</taxon>
        <taxon>Pseudomonadati</taxon>
        <taxon>Pseudomonadota</taxon>
        <taxon>Gammaproteobacteria</taxon>
        <taxon>Chromatiales</taxon>
        <taxon>Chromatiaceae</taxon>
        <taxon>Candidatus Nitrosoglobus</taxon>
    </lineage>
</organism>
<dbReference type="PANTHER" id="PTHR46482:SF9">
    <property type="entry name" value="5'-ADENYLYLSULFATE REDUCTASE 1, CHLOROPLASTIC"/>
    <property type="match status" value="1"/>
</dbReference>
<gene>
    <name evidence="14" type="primary">cysH</name>
    <name evidence="16" type="ORF">TAO_0690</name>
</gene>
<keyword evidence="5 14" id="KW-0408">Iron</keyword>
<evidence type="ECO:0000256" key="9">
    <source>
        <dbReference type="ARBA" id="ARBA00024386"/>
    </source>
</evidence>
<dbReference type="PANTHER" id="PTHR46482">
    <property type="entry name" value="5'-ADENYLYLSULFATE REDUCTASE 3, CHLOROPLASTIC"/>
    <property type="match status" value="1"/>
</dbReference>
<dbReference type="InterPro" id="IPR014729">
    <property type="entry name" value="Rossmann-like_a/b/a_fold"/>
</dbReference>
<evidence type="ECO:0000256" key="1">
    <source>
        <dbReference type="ARBA" id="ARBA00009732"/>
    </source>
</evidence>
<evidence type="ECO:0000313" key="16">
    <source>
        <dbReference type="EMBL" id="BAW80060.1"/>
    </source>
</evidence>
<dbReference type="GO" id="GO:0046872">
    <property type="term" value="F:metal ion binding"/>
    <property type="evidence" value="ECO:0007669"/>
    <property type="project" value="UniProtKB-KW"/>
</dbReference>
<keyword evidence="3 14" id="KW-0479">Metal-binding</keyword>
<evidence type="ECO:0000313" key="17">
    <source>
        <dbReference type="Proteomes" id="UP000243679"/>
    </source>
</evidence>
<evidence type="ECO:0000256" key="13">
    <source>
        <dbReference type="ARBA" id="ARBA00048441"/>
    </source>
</evidence>
<feature type="binding site" evidence="14">
    <location>
        <position position="117"/>
    </location>
    <ligand>
        <name>[4Fe-4S] cluster</name>
        <dbReference type="ChEBI" id="CHEBI:49883"/>
    </ligand>
</feature>
<comment type="subcellular location">
    <subcellularLocation>
        <location evidence="14">Cytoplasm</location>
    </subcellularLocation>
</comment>
<dbReference type="EMBL" id="AP014836">
    <property type="protein sequence ID" value="BAW80060.1"/>
    <property type="molecule type" value="Genomic_DNA"/>
</dbReference>
<evidence type="ECO:0000259" key="15">
    <source>
        <dbReference type="Pfam" id="PF01507"/>
    </source>
</evidence>
<evidence type="ECO:0000256" key="10">
    <source>
        <dbReference type="ARBA" id="ARBA00029514"/>
    </source>
</evidence>
<comment type="function">
    <text evidence="7 14">Catalyzes the formation of sulfite from adenosine 5'-phosphosulfate (APS) using thioredoxin as an electron donor.</text>
</comment>
<feature type="binding site" evidence="14">
    <location>
        <position position="116"/>
    </location>
    <ligand>
        <name>[4Fe-4S] cluster</name>
        <dbReference type="ChEBI" id="CHEBI:49883"/>
    </ligand>
</feature>
<keyword evidence="2 14" id="KW-0963">Cytoplasm</keyword>
<evidence type="ECO:0000256" key="11">
    <source>
        <dbReference type="ARBA" id="ARBA00030894"/>
    </source>
</evidence>
<dbReference type="OrthoDB" id="9794018at2"/>
<feature type="binding site" evidence="14">
    <location>
        <position position="199"/>
    </location>
    <ligand>
        <name>[4Fe-4S] cluster</name>
        <dbReference type="ChEBI" id="CHEBI:49883"/>
    </ligand>
</feature>
<dbReference type="GO" id="GO:0019379">
    <property type="term" value="P:sulfate assimilation, phosphoadenylyl sulfate reduction by phosphoadenylyl-sulfate reductase (thioredoxin)"/>
    <property type="evidence" value="ECO:0007669"/>
    <property type="project" value="UniProtKB-UniRule"/>
</dbReference>
<dbReference type="InterPro" id="IPR002500">
    <property type="entry name" value="PAPS_reduct_dom"/>
</dbReference>
<evidence type="ECO:0000256" key="3">
    <source>
        <dbReference type="ARBA" id="ARBA00022723"/>
    </source>
</evidence>
<reference evidence="16 17" key="1">
    <citation type="journal article" date="2017" name="ISME J.">
        <title>An acid-tolerant ammonia-oxidizing ?-proteobacterium from soil.</title>
        <authorList>
            <person name="Hayatsu M."/>
            <person name="Tago K."/>
            <person name="Uchiyama I."/>
            <person name="Toyoda A."/>
            <person name="Wang Y."/>
            <person name="Shimomura Y."/>
            <person name="Okubo T."/>
            <person name="Kurisu F."/>
            <person name="Hirono Y."/>
            <person name="Nonaka K."/>
            <person name="Akiyama H."/>
            <person name="Itoh T."/>
            <person name="Takami H."/>
        </authorList>
    </citation>
    <scope>NUCLEOTIDE SEQUENCE [LARGE SCALE GENOMIC DNA]</scope>
    <source>
        <strain evidence="16 17">TAO100</strain>
    </source>
</reference>
<evidence type="ECO:0000256" key="14">
    <source>
        <dbReference type="HAMAP-Rule" id="MF_00063"/>
    </source>
</evidence>
<dbReference type="GO" id="GO:0004604">
    <property type="term" value="F:phosphoadenylyl-sulfate reductase (thioredoxin) activity"/>
    <property type="evidence" value="ECO:0007669"/>
    <property type="project" value="UniProtKB-UniRule"/>
</dbReference>
<keyword evidence="6 14" id="KW-0411">Iron-sulfur</keyword>
<dbReference type="InterPro" id="IPR004511">
    <property type="entry name" value="PAPS/APS_Rdtase"/>
</dbReference>
<dbReference type="AlphaFoldDB" id="A0A1Q2SLQ9"/>
<evidence type="ECO:0000256" key="12">
    <source>
        <dbReference type="ARBA" id="ARBA00032041"/>
    </source>
</evidence>
<name>A0A1Q2SLQ9_9GAMM</name>
<evidence type="ECO:0000256" key="8">
    <source>
        <dbReference type="ARBA" id="ARBA00024327"/>
    </source>
</evidence>
<protein>
    <recommendedName>
        <fullName evidence="10 14">Adenosine 5'-phosphosulfate reductase</fullName>
        <shortName evidence="14">APS reductase</shortName>
        <ecNumber evidence="9 14">1.8.4.10</ecNumber>
    </recommendedName>
    <alternativeName>
        <fullName evidence="12 14">5'-adenylylsulfate reductase</fullName>
    </alternativeName>
    <alternativeName>
        <fullName evidence="11 14">Thioredoxin-dependent 5'-adenylylsulfate reductase</fullName>
    </alternativeName>
</protein>
<keyword evidence="17" id="KW-1185">Reference proteome</keyword>
<dbReference type="HAMAP" id="MF_00063">
    <property type="entry name" value="CysH"/>
    <property type="match status" value="1"/>
</dbReference>
<dbReference type="NCBIfam" id="TIGR00434">
    <property type="entry name" value="cysH"/>
    <property type="match status" value="1"/>
</dbReference>
<dbReference type="GO" id="GO:0051539">
    <property type="term" value="F:4 iron, 4 sulfur cluster binding"/>
    <property type="evidence" value="ECO:0007669"/>
    <property type="project" value="UniProtKB-UniRule"/>
</dbReference>
<comment type="pathway">
    <text evidence="8 14">Sulfur metabolism; hydrogen sulfide biosynthesis; sulfite from sulfate.</text>
</comment>
<dbReference type="SUPFAM" id="SSF52402">
    <property type="entry name" value="Adenine nucleotide alpha hydrolases-like"/>
    <property type="match status" value="1"/>
</dbReference>
<dbReference type="Proteomes" id="UP000243679">
    <property type="component" value="Chromosome"/>
</dbReference>
<dbReference type="GO" id="GO:0019344">
    <property type="term" value="P:cysteine biosynthetic process"/>
    <property type="evidence" value="ECO:0007669"/>
    <property type="project" value="InterPro"/>
</dbReference>
<evidence type="ECO:0000256" key="6">
    <source>
        <dbReference type="ARBA" id="ARBA00023014"/>
    </source>
</evidence>
<dbReference type="Gene3D" id="3.40.50.620">
    <property type="entry name" value="HUPs"/>
    <property type="match status" value="1"/>
</dbReference>
<dbReference type="Pfam" id="PF01507">
    <property type="entry name" value="PAPS_reduct"/>
    <property type="match status" value="1"/>
</dbReference>
<feature type="binding site" evidence="14">
    <location>
        <position position="202"/>
    </location>
    <ligand>
        <name>[4Fe-4S] cluster</name>
        <dbReference type="ChEBI" id="CHEBI:49883"/>
    </ligand>
</feature>
<evidence type="ECO:0000256" key="4">
    <source>
        <dbReference type="ARBA" id="ARBA00023002"/>
    </source>
</evidence>
<dbReference type="EC" id="1.8.4.10" evidence="9 14"/>
<comment type="similarity">
    <text evidence="1 14">Belongs to the PAPS reductase family. CysH subfamily.</text>
</comment>
<dbReference type="NCBIfam" id="TIGR02055">
    <property type="entry name" value="APS_reductase"/>
    <property type="match status" value="1"/>
</dbReference>
<dbReference type="GO" id="GO:0005737">
    <property type="term" value="C:cytoplasm"/>
    <property type="evidence" value="ECO:0007669"/>
    <property type="project" value="UniProtKB-SubCell"/>
</dbReference>
<dbReference type="CDD" id="cd23945">
    <property type="entry name" value="PAPS_reductase"/>
    <property type="match status" value="1"/>
</dbReference>
<comment type="cofactor">
    <cofactor evidence="14">
        <name>[4Fe-4S] cluster</name>
        <dbReference type="ChEBI" id="CHEBI:49883"/>
    </cofactor>
    <text evidence="14">Binds 1 [4Fe-4S] cluster per subunit.</text>
</comment>
<evidence type="ECO:0000256" key="5">
    <source>
        <dbReference type="ARBA" id="ARBA00023004"/>
    </source>
</evidence>
<proteinExistence type="inferred from homology"/>
<dbReference type="KEGG" id="ntt:TAO_0690"/>